<evidence type="ECO:0000313" key="4">
    <source>
        <dbReference type="EMBL" id="OAZ04802.1"/>
    </source>
</evidence>
<name>A0A199XTP7_9FLAO</name>
<dbReference type="Proteomes" id="UP000093807">
    <property type="component" value="Unassembled WGS sequence"/>
</dbReference>
<dbReference type="EMBL" id="JMTM01000017">
    <property type="protein sequence ID" value="OAZ04802.1"/>
    <property type="molecule type" value="Genomic_DNA"/>
</dbReference>
<gene>
    <name evidence="4" type="ORF">FLB_06500</name>
</gene>
<feature type="domain" description="DUF1731" evidence="3">
    <location>
        <begin position="276"/>
        <end position="321"/>
    </location>
</feature>
<comment type="caution">
    <text evidence="4">The sequence shown here is derived from an EMBL/GenBank/DDBJ whole genome shotgun (WGS) entry which is preliminary data.</text>
</comment>
<dbReference type="InterPro" id="IPR010099">
    <property type="entry name" value="SDR39U1"/>
</dbReference>
<dbReference type="AlphaFoldDB" id="A0A199XTP7"/>
<comment type="similarity">
    <text evidence="1">Belongs to the NAD(P)-dependent epimerase/dehydratase family. SDR39U1 subfamily.</text>
</comment>
<dbReference type="Pfam" id="PF08338">
    <property type="entry name" value="DUF1731"/>
    <property type="match status" value="1"/>
</dbReference>
<protein>
    <submittedName>
        <fullName evidence="4">Epimerase family protein</fullName>
    </submittedName>
</protein>
<proteinExistence type="inferred from homology"/>
<keyword evidence="5" id="KW-1185">Reference proteome</keyword>
<dbReference type="InterPro" id="IPR001509">
    <property type="entry name" value="Epimerase_deHydtase"/>
</dbReference>
<evidence type="ECO:0000259" key="2">
    <source>
        <dbReference type="Pfam" id="PF01370"/>
    </source>
</evidence>
<dbReference type="PATRIC" id="fig|29536.5.peg.674"/>
<evidence type="ECO:0000313" key="5">
    <source>
        <dbReference type="Proteomes" id="UP000093807"/>
    </source>
</evidence>
<feature type="domain" description="NAD-dependent epimerase/dehydratase" evidence="2">
    <location>
        <begin position="26"/>
        <end position="248"/>
    </location>
</feature>
<dbReference type="PANTHER" id="PTHR11092">
    <property type="entry name" value="SUGAR NUCLEOTIDE EPIMERASE RELATED"/>
    <property type="match status" value="1"/>
</dbReference>
<accession>A0A199XTP7</accession>
<sequence length="325" mass="36180">MLNKILTYVCISYFDNSKNNKMKKRVLLTGGTGFVGKYLIQMLLNKGYAVNVLTRKPKENTEDISYYTWDVSVGNIEEIAVLEADYIIHLAGESIGDKRWTLARKKAILDSRVQSAGLLASVLQSNNKKVKAFISASGIGVYGALNGEGICTEESPVAHDFLGKVCQEWEKAADAIASLGIRTVKVRTGLVLGKNEGFLQKMVPIFRYGFGSALGSGNQYMPWIHIHDLCAIYLEAIENEAMEGAYNAAIEDSTTNTIFSKTLAYNYGYSVWLPNVPAFVLQWVLGEMSVLVLTGRRISNDKLLHLGFRFQYKNLDFALRDCLKK</sequence>
<dbReference type="InterPro" id="IPR036291">
    <property type="entry name" value="NAD(P)-bd_dom_sf"/>
</dbReference>
<dbReference type="Gene3D" id="3.40.50.720">
    <property type="entry name" value="NAD(P)-binding Rossmann-like Domain"/>
    <property type="match status" value="1"/>
</dbReference>
<evidence type="ECO:0000259" key="3">
    <source>
        <dbReference type="Pfam" id="PF08338"/>
    </source>
</evidence>
<reference evidence="4 5" key="1">
    <citation type="submission" date="2016-06" db="EMBL/GenBank/DDBJ databases">
        <title>Draft genome sequence of Flavobacterium succinicans strain DD5b.</title>
        <authorList>
            <person name="Poehlein A."/>
            <person name="Daniel R."/>
            <person name="Simeonova D.D."/>
        </authorList>
    </citation>
    <scope>NUCLEOTIDE SEQUENCE [LARGE SCALE GENOMIC DNA]</scope>
    <source>
        <strain evidence="4 5">DD5b</strain>
    </source>
</reference>
<dbReference type="Pfam" id="PF01370">
    <property type="entry name" value="Epimerase"/>
    <property type="match status" value="1"/>
</dbReference>
<dbReference type="InterPro" id="IPR013549">
    <property type="entry name" value="DUF1731"/>
</dbReference>
<dbReference type="PANTHER" id="PTHR11092:SF0">
    <property type="entry name" value="EPIMERASE FAMILY PROTEIN SDR39U1"/>
    <property type="match status" value="1"/>
</dbReference>
<dbReference type="NCBIfam" id="TIGR01777">
    <property type="entry name" value="yfcH"/>
    <property type="match status" value="1"/>
</dbReference>
<dbReference type="SUPFAM" id="SSF51735">
    <property type="entry name" value="NAD(P)-binding Rossmann-fold domains"/>
    <property type="match status" value="1"/>
</dbReference>
<organism evidence="4 5">
    <name type="scientific">Flavobacterium succinicans</name>
    <dbReference type="NCBI Taxonomy" id="29536"/>
    <lineage>
        <taxon>Bacteria</taxon>
        <taxon>Pseudomonadati</taxon>
        <taxon>Bacteroidota</taxon>
        <taxon>Flavobacteriia</taxon>
        <taxon>Flavobacteriales</taxon>
        <taxon>Flavobacteriaceae</taxon>
        <taxon>Flavobacterium</taxon>
    </lineage>
</organism>
<evidence type="ECO:0000256" key="1">
    <source>
        <dbReference type="ARBA" id="ARBA00009353"/>
    </source>
</evidence>